<protein>
    <submittedName>
        <fullName evidence="2">Phasin protein</fullName>
    </submittedName>
</protein>
<dbReference type="OrthoDB" id="7678100at2"/>
<dbReference type="InterPro" id="IPR018968">
    <property type="entry name" value="Phasin"/>
</dbReference>
<accession>A0A1G5NL06</accession>
<feature type="domain" description="Phasin" evidence="1">
    <location>
        <begin position="6"/>
        <end position="103"/>
    </location>
</feature>
<keyword evidence="3" id="KW-1185">Reference proteome</keyword>
<dbReference type="RefSeq" id="WP_092812491.1">
    <property type="nucleotide sequence ID" value="NZ_FMVW01000004.1"/>
</dbReference>
<dbReference type="EMBL" id="FMVW01000004">
    <property type="protein sequence ID" value="SCZ37431.1"/>
    <property type="molecule type" value="Genomic_DNA"/>
</dbReference>
<evidence type="ECO:0000313" key="2">
    <source>
        <dbReference type="EMBL" id="SCZ37431.1"/>
    </source>
</evidence>
<reference evidence="2 3" key="1">
    <citation type="submission" date="2016-10" db="EMBL/GenBank/DDBJ databases">
        <authorList>
            <person name="de Groot N.N."/>
        </authorList>
    </citation>
    <scope>NUCLEOTIDE SEQUENCE [LARGE SCALE GENOMIC DNA]</scope>
    <source>
        <strain evidence="2 3">DSM 2698</strain>
    </source>
</reference>
<evidence type="ECO:0000259" key="1">
    <source>
        <dbReference type="Pfam" id="PF09361"/>
    </source>
</evidence>
<organism evidence="2 3">
    <name type="scientific">Afifella marina DSM 2698</name>
    <dbReference type="NCBI Taxonomy" id="1120955"/>
    <lineage>
        <taxon>Bacteria</taxon>
        <taxon>Pseudomonadati</taxon>
        <taxon>Pseudomonadota</taxon>
        <taxon>Alphaproteobacteria</taxon>
        <taxon>Hyphomicrobiales</taxon>
        <taxon>Afifellaceae</taxon>
        <taxon>Afifella</taxon>
    </lineage>
</organism>
<name>A0A1G5NL06_AFIMA</name>
<gene>
    <name evidence="2" type="ORF">SAMN03080610_02175</name>
</gene>
<dbReference type="Pfam" id="PF09361">
    <property type="entry name" value="Phasin_2"/>
    <property type="match status" value="1"/>
</dbReference>
<dbReference type="STRING" id="1120955.SAMN03080610_02175"/>
<dbReference type="Proteomes" id="UP000199347">
    <property type="component" value="Unassembled WGS sequence"/>
</dbReference>
<evidence type="ECO:0000313" key="3">
    <source>
        <dbReference type="Proteomes" id="UP000199347"/>
    </source>
</evidence>
<sequence>MTNAFEDLQKMSTLGMDKAMQSFGLVSKRMQAIAAETADYSKKSFEDTAAHVESLMGVNSLDKAIEAQTQYARSSYEGAVAQATRIGELYVDLARDMIKPFEDFAAKRA</sequence>
<dbReference type="AlphaFoldDB" id="A0A1G5NL06"/>
<proteinExistence type="predicted"/>